<organism evidence="2 3">
    <name type="scientific">Pleurodeles waltl</name>
    <name type="common">Iberian ribbed newt</name>
    <dbReference type="NCBI Taxonomy" id="8319"/>
    <lineage>
        <taxon>Eukaryota</taxon>
        <taxon>Metazoa</taxon>
        <taxon>Chordata</taxon>
        <taxon>Craniata</taxon>
        <taxon>Vertebrata</taxon>
        <taxon>Euteleostomi</taxon>
        <taxon>Amphibia</taxon>
        <taxon>Batrachia</taxon>
        <taxon>Caudata</taxon>
        <taxon>Salamandroidea</taxon>
        <taxon>Salamandridae</taxon>
        <taxon>Pleurodelinae</taxon>
        <taxon>Pleurodeles</taxon>
    </lineage>
</organism>
<proteinExistence type="predicted"/>
<dbReference type="EMBL" id="JANPWB010000001">
    <property type="protein sequence ID" value="KAJ1218093.1"/>
    <property type="molecule type" value="Genomic_DNA"/>
</dbReference>
<comment type="caution">
    <text evidence="2">The sequence shown here is derived from an EMBL/GenBank/DDBJ whole genome shotgun (WGS) entry which is preliminary data.</text>
</comment>
<reference evidence="2" key="1">
    <citation type="journal article" date="2022" name="bioRxiv">
        <title>Sequencing and chromosome-scale assembly of the giantPleurodeles waltlgenome.</title>
        <authorList>
            <person name="Brown T."/>
            <person name="Elewa A."/>
            <person name="Iarovenko S."/>
            <person name="Subramanian E."/>
            <person name="Araus A.J."/>
            <person name="Petzold A."/>
            <person name="Susuki M."/>
            <person name="Suzuki K.-i.T."/>
            <person name="Hayashi T."/>
            <person name="Toyoda A."/>
            <person name="Oliveira C."/>
            <person name="Osipova E."/>
            <person name="Leigh N.D."/>
            <person name="Simon A."/>
            <person name="Yun M.H."/>
        </authorList>
    </citation>
    <scope>NUCLEOTIDE SEQUENCE</scope>
    <source>
        <strain evidence="2">20211129_DDA</strain>
        <tissue evidence="2">Liver</tissue>
    </source>
</reference>
<dbReference type="Proteomes" id="UP001066276">
    <property type="component" value="Chromosome 1_1"/>
</dbReference>
<gene>
    <name evidence="2" type="ORF">NDU88_005679</name>
</gene>
<sequence>MPNGKSSSGKHLRQLLFSEVIAQPKSIAAQMALSCPMTSPADPRTVDATEPILQEITAIGRRLEAMDLKISDLSAASTSIRTDIACKSRSGPHDCRGSHRDDTGTRRRVVVPMGKDHRLGGQEPEGQCPFLWHTGTQGRFQH</sequence>
<keyword evidence="3" id="KW-1185">Reference proteome</keyword>
<name>A0AAV7X086_PLEWA</name>
<evidence type="ECO:0000256" key="1">
    <source>
        <dbReference type="SAM" id="MobiDB-lite"/>
    </source>
</evidence>
<evidence type="ECO:0000313" key="2">
    <source>
        <dbReference type="EMBL" id="KAJ1218093.1"/>
    </source>
</evidence>
<dbReference type="AlphaFoldDB" id="A0AAV7X086"/>
<feature type="compositionally biased region" description="Basic and acidic residues" evidence="1">
    <location>
        <begin position="91"/>
        <end position="105"/>
    </location>
</feature>
<evidence type="ECO:0000313" key="3">
    <source>
        <dbReference type="Proteomes" id="UP001066276"/>
    </source>
</evidence>
<accession>A0AAV7X086</accession>
<feature type="region of interest" description="Disordered" evidence="1">
    <location>
        <begin position="116"/>
        <end position="142"/>
    </location>
</feature>
<feature type="region of interest" description="Disordered" evidence="1">
    <location>
        <begin position="87"/>
        <end position="106"/>
    </location>
</feature>
<protein>
    <submittedName>
        <fullName evidence="2">Uncharacterized protein</fullName>
    </submittedName>
</protein>